<keyword evidence="10 15" id="KW-0274">FAD</keyword>
<comment type="pathway">
    <text evidence="2 15">Cofactor biosynthesis; FAD biosynthesis; FAD from FMN: step 1/1.</text>
</comment>
<evidence type="ECO:0000256" key="11">
    <source>
        <dbReference type="ARBA" id="ARBA00022840"/>
    </source>
</evidence>
<keyword evidence="4 15" id="KW-0285">Flavoprotein</keyword>
<organism evidence="17 18">
    <name type="scientific">Pinibacter aurantiacus</name>
    <dbReference type="NCBI Taxonomy" id="2851599"/>
    <lineage>
        <taxon>Bacteria</taxon>
        <taxon>Pseudomonadati</taxon>
        <taxon>Bacteroidota</taxon>
        <taxon>Chitinophagia</taxon>
        <taxon>Chitinophagales</taxon>
        <taxon>Chitinophagaceae</taxon>
        <taxon>Pinibacter</taxon>
    </lineage>
</organism>
<keyword evidence="5 15" id="KW-0288">FMN</keyword>
<evidence type="ECO:0000256" key="7">
    <source>
        <dbReference type="ARBA" id="ARBA00022695"/>
    </source>
</evidence>
<dbReference type="InterPro" id="IPR015865">
    <property type="entry name" value="Riboflavin_kinase_bac/euk"/>
</dbReference>
<reference evidence="17" key="1">
    <citation type="submission" date="2021-06" db="EMBL/GenBank/DDBJ databases">
        <authorList>
            <person name="Huq M.A."/>
        </authorList>
    </citation>
    <scope>NUCLEOTIDE SEQUENCE</scope>
    <source>
        <strain evidence="17">MAH-26</strain>
    </source>
</reference>
<dbReference type="NCBIfam" id="TIGR00125">
    <property type="entry name" value="cyt_tran_rel"/>
    <property type="match status" value="1"/>
</dbReference>
<keyword evidence="18" id="KW-1185">Reference proteome</keyword>
<evidence type="ECO:0000256" key="15">
    <source>
        <dbReference type="PIRNR" id="PIRNR004491"/>
    </source>
</evidence>
<sequence length="313" mass="35430">MQVHTNIESLPSFRNAVVTIGTFDGVHIGHQKILNQLKQEAKLVDGETVVITFHPHPKKVVTTNADPVYLLNTPEEKIALLEKQGIHHVVIIPFTEAFANQTATEYIEHFLWQKFKPHTLIIGYDHKFGKNRSGDYHLLEKYAPELGFRLIEIPEHLLNEVTVSSTRIRHDLKAGKINEANSLLGYTYSFEGKVIEGNKLGRTIGFPTANLQILNEEKLIPGNGVYAVSVIIEHSTIHAYHGMMNIGIRPTINGTNRVIEVNIFDFNEDIYGQTLRVFVHQFLRHEQKFAGLDALKGQLAEDRKNAEAFLINN</sequence>
<evidence type="ECO:0000256" key="5">
    <source>
        <dbReference type="ARBA" id="ARBA00022643"/>
    </source>
</evidence>
<dbReference type="Pfam" id="PF06574">
    <property type="entry name" value="FAD_syn"/>
    <property type="match status" value="1"/>
</dbReference>
<dbReference type="GO" id="GO:0009398">
    <property type="term" value="P:FMN biosynthetic process"/>
    <property type="evidence" value="ECO:0007669"/>
    <property type="project" value="TreeGrafter"/>
</dbReference>
<evidence type="ECO:0000256" key="3">
    <source>
        <dbReference type="ARBA" id="ARBA00005201"/>
    </source>
</evidence>
<evidence type="ECO:0000256" key="2">
    <source>
        <dbReference type="ARBA" id="ARBA00004726"/>
    </source>
</evidence>
<dbReference type="InterPro" id="IPR004821">
    <property type="entry name" value="Cyt_trans-like"/>
</dbReference>
<dbReference type="GO" id="GO:0008531">
    <property type="term" value="F:riboflavin kinase activity"/>
    <property type="evidence" value="ECO:0007669"/>
    <property type="project" value="UniProtKB-EC"/>
</dbReference>
<keyword evidence="7 15" id="KW-0548">Nucleotidyltransferase</keyword>
<comment type="catalytic activity">
    <reaction evidence="14 15">
        <text>FMN + ATP + H(+) = FAD + diphosphate</text>
        <dbReference type="Rhea" id="RHEA:17237"/>
        <dbReference type="ChEBI" id="CHEBI:15378"/>
        <dbReference type="ChEBI" id="CHEBI:30616"/>
        <dbReference type="ChEBI" id="CHEBI:33019"/>
        <dbReference type="ChEBI" id="CHEBI:57692"/>
        <dbReference type="ChEBI" id="CHEBI:58210"/>
        <dbReference type="EC" id="2.7.7.2"/>
    </reaction>
</comment>
<evidence type="ECO:0000256" key="1">
    <source>
        <dbReference type="ARBA" id="ARBA00002121"/>
    </source>
</evidence>
<dbReference type="FunFam" id="3.40.50.620:FF:000021">
    <property type="entry name" value="Riboflavin biosynthesis protein"/>
    <property type="match status" value="1"/>
</dbReference>
<evidence type="ECO:0000256" key="14">
    <source>
        <dbReference type="ARBA" id="ARBA00049494"/>
    </source>
</evidence>
<dbReference type="EMBL" id="JAHSPG010000015">
    <property type="protein sequence ID" value="MBV4359427.1"/>
    <property type="molecule type" value="Genomic_DNA"/>
</dbReference>
<dbReference type="AlphaFoldDB" id="A0A9E2SC44"/>
<dbReference type="EC" id="2.7.7.2" evidence="15"/>
<dbReference type="RefSeq" id="WP_217793569.1">
    <property type="nucleotide sequence ID" value="NZ_JAHSPG010000015.1"/>
</dbReference>
<evidence type="ECO:0000259" key="16">
    <source>
        <dbReference type="SMART" id="SM00904"/>
    </source>
</evidence>
<evidence type="ECO:0000256" key="12">
    <source>
        <dbReference type="ARBA" id="ARBA00023268"/>
    </source>
</evidence>
<evidence type="ECO:0000313" key="18">
    <source>
        <dbReference type="Proteomes" id="UP000812270"/>
    </source>
</evidence>
<comment type="caution">
    <text evidence="17">The sequence shown here is derived from an EMBL/GenBank/DDBJ whole genome shotgun (WGS) entry which is preliminary data.</text>
</comment>
<evidence type="ECO:0000256" key="9">
    <source>
        <dbReference type="ARBA" id="ARBA00022777"/>
    </source>
</evidence>
<dbReference type="NCBIfam" id="TIGR00083">
    <property type="entry name" value="ribF"/>
    <property type="match status" value="1"/>
</dbReference>
<keyword evidence="9 15" id="KW-0418">Kinase</keyword>
<dbReference type="Proteomes" id="UP000812270">
    <property type="component" value="Unassembled WGS sequence"/>
</dbReference>
<evidence type="ECO:0000256" key="10">
    <source>
        <dbReference type="ARBA" id="ARBA00022827"/>
    </source>
</evidence>
<evidence type="ECO:0000313" key="17">
    <source>
        <dbReference type="EMBL" id="MBV4359427.1"/>
    </source>
</evidence>
<dbReference type="PANTHER" id="PTHR22749">
    <property type="entry name" value="RIBOFLAVIN KINASE/FMN ADENYLYLTRANSFERASE"/>
    <property type="match status" value="1"/>
</dbReference>
<name>A0A9E2SC44_9BACT</name>
<dbReference type="GO" id="GO:0009231">
    <property type="term" value="P:riboflavin biosynthetic process"/>
    <property type="evidence" value="ECO:0007669"/>
    <property type="project" value="InterPro"/>
</dbReference>
<evidence type="ECO:0000256" key="4">
    <source>
        <dbReference type="ARBA" id="ARBA00022630"/>
    </source>
</evidence>
<comment type="catalytic activity">
    <reaction evidence="13 15">
        <text>riboflavin + ATP = FMN + ADP + H(+)</text>
        <dbReference type="Rhea" id="RHEA:14357"/>
        <dbReference type="ChEBI" id="CHEBI:15378"/>
        <dbReference type="ChEBI" id="CHEBI:30616"/>
        <dbReference type="ChEBI" id="CHEBI:57986"/>
        <dbReference type="ChEBI" id="CHEBI:58210"/>
        <dbReference type="ChEBI" id="CHEBI:456216"/>
        <dbReference type="EC" id="2.7.1.26"/>
    </reaction>
</comment>
<comment type="pathway">
    <text evidence="3 15">Cofactor biosynthesis; FMN biosynthesis; FMN from riboflavin (ATP route): step 1/1.</text>
</comment>
<dbReference type="InterPro" id="IPR015864">
    <property type="entry name" value="FAD_synthase"/>
</dbReference>
<comment type="similarity">
    <text evidence="15">Belongs to the ribF family.</text>
</comment>
<dbReference type="NCBIfam" id="NF004160">
    <property type="entry name" value="PRK05627.1-3"/>
    <property type="match status" value="1"/>
</dbReference>
<evidence type="ECO:0000256" key="13">
    <source>
        <dbReference type="ARBA" id="ARBA00047880"/>
    </source>
</evidence>
<dbReference type="GO" id="GO:0003919">
    <property type="term" value="F:FMN adenylyltransferase activity"/>
    <property type="evidence" value="ECO:0007669"/>
    <property type="project" value="UniProtKB-EC"/>
</dbReference>
<dbReference type="NCBIfam" id="NF004162">
    <property type="entry name" value="PRK05627.1-5"/>
    <property type="match status" value="1"/>
</dbReference>
<keyword evidence="6 15" id="KW-0808">Transferase</keyword>
<dbReference type="CDD" id="cd02064">
    <property type="entry name" value="FAD_synthetase_N"/>
    <property type="match status" value="1"/>
</dbReference>
<dbReference type="InterPro" id="IPR002606">
    <property type="entry name" value="Riboflavin_kinase_bac"/>
</dbReference>
<proteinExistence type="inferred from homology"/>
<accession>A0A9E2SC44</accession>
<evidence type="ECO:0000256" key="6">
    <source>
        <dbReference type="ARBA" id="ARBA00022679"/>
    </source>
</evidence>
<keyword evidence="8 15" id="KW-0547">Nucleotide-binding</keyword>
<dbReference type="Pfam" id="PF01687">
    <property type="entry name" value="Flavokinase"/>
    <property type="match status" value="1"/>
</dbReference>
<keyword evidence="11 15" id="KW-0067">ATP-binding</keyword>
<gene>
    <name evidence="17" type="ORF">KTO63_19820</name>
</gene>
<dbReference type="InterPro" id="IPR023468">
    <property type="entry name" value="Riboflavin_kinase"/>
</dbReference>
<dbReference type="GO" id="GO:0005524">
    <property type="term" value="F:ATP binding"/>
    <property type="evidence" value="ECO:0007669"/>
    <property type="project" value="UniProtKB-KW"/>
</dbReference>
<feature type="domain" description="Riboflavin kinase" evidence="16">
    <location>
        <begin position="183"/>
        <end position="311"/>
    </location>
</feature>
<comment type="function">
    <text evidence="1">Catalyzes the phosphorylation of riboflavin to FMN followed by the adenylation of FMN to FAD.</text>
</comment>
<dbReference type="PANTHER" id="PTHR22749:SF6">
    <property type="entry name" value="RIBOFLAVIN KINASE"/>
    <property type="match status" value="1"/>
</dbReference>
<protein>
    <recommendedName>
        <fullName evidence="15">Riboflavin biosynthesis protein</fullName>
    </recommendedName>
    <domain>
        <recommendedName>
            <fullName evidence="15">Riboflavin kinase</fullName>
            <ecNumber evidence="15">2.7.1.26</ecNumber>
        </recommendedName>
        <alternativeName>
            <fullName evidence="15">Flavokinase</fullName>
        </alternativeName>
    </domain>
    <domain>
        <recommendedName>
            <fullName evidence="15">FMN adenylyltransferase</fullName>
            <ecNumber evidence="15">2.7.7.2</ecNumber>
        </recommendedName>
        <alternativeName>
            <fullName evidence="15">FAD pyrophosphorylase</fullName>
        </alternativeName>
        <alternativeName>
            <fullName evidence="15">FAD synthase</fullName>
        </alternativeName>
    </domain>
</protein>
<dbReference type="PIRSF" id="PIRSF004491">
    <property type="entry name" value="FAD_Synth"/>
    <property type="match status" value="1"/>
</dbReference>
<dbReference type="EC" id="2.7.1.26" evidence="15"/>
<dbReference type="SMART" id="SM00904">
    <property type="entry name" value="Flavokinase"/>
    <property type="match status" value="1"/>
</dbReference>
<keyword evidence="12" id="KW-0511">Multifunctional enzyme</keyword>
<evidence type="ECO:0000256" key="8">
    <source>
        <dbReference type="ARBA" id="ARBA00022741"/>
    </source>
</evidence>